<evidence type="ECO:0000313" key="3">
    <source>
        <dbReference type="Proteomes" id="UP001589575"/>
    </source>
</evidence>
<dbReference type="EMBL" id="JBHMFI010000002">
    <property type="protein sequence ID" value="MFB9074569.1"/>
    <property type="molecule type" value="Genomic_DNA"/>
</dbReference>
<evidence type="ECO:0000256" key="1">
    <source>
        <dbReference type="SAM" id="MobiDB-lite"/>
    </source>
</evidence>
<keyword evidence="3" id="KW-1185">Reference proteome</keyword>
<name>A0ABV5G7H6_9MICC</name>
<proteinExistence type="predicted"/>
<comment type="caution">
    <text evidence="2">The sequence shown here is derived from an EMBL/GenBank/DDBJ whole genome shotgun (WGS) entry which is preliminary data.</text>
</comment>
<sequence>MTPPPSCASPVRTAWPTAATVASGYSRTTRSAHGRTTRPARPASSSVSSSHCRRWAASPHCPCSPRRLSPPLARSARNS</sequence>
<evidence type="ECO:0008006" key="4">
    <source>
        <dbReference type="Google" id="ProtNLM"/>
    </source>
</evidence>
<gene>
    <name evidence="2" type="ORF">ACFFX0_26620</name>
</gene>
<organism evidence="2 3">
    <name type="scientific">Citricoccus parietis</name>
    <dbReference type="NCBI Taxonomy" id="592307"/>
    <lineage>
        <taxon>Bacteria</taxon>
        <taxon>Bacillati</taxon>
        <taxon>Actinomycetota</taxon>
        <taxon>Actinomycetes</taxon>
        <taxon>Micrococcales</taxon>
        <taxon>Micrococcaceae</taxon>
        <taxon>Citricoccus</taxon>
    </lineage>
</organism>
<reference evidence="2 3" key="1">
    <citation type="submission" date="2024-09" db="EMBL/GenBank/DDBJ databases">
        <authorList>
            <person name="Sun Q."/>
            <person name="Mori K."/>
        </authorList>
    </citation>
    <scope>NUCLEOTIDE SEQUENCE [LARGE SCALE GENOMIC DNA]</scope>
    <source>
        <strain evidence="2 3">CCM 7609</strain>
    </source>
</reference>
<protein>
    <recommendedName>
        <fullName evidence="4">Secreted protein</fullName>
    </recommendedName>
</protein>
<accession>A0ABV5G7H6</accession>
<evidence type="ECO:0000313" key="2">
    <source>
        <dbReference type="EMBL" id="MFB9074569.1"/>
    </source>
</evidence>
<dbReference type="Proteomes" id="UP001589575">
    <property type="component" value="Unassembled WGS sequence"/>
</dbReference>
<feature type="region of interest" description="Disordered" evidence="1">
    <location>
        <begin position="20"/>
        <end position="79"/>
    </location>
</feature>